<keyword evidence="1" id="KW-0812">Transmembrane</keyword>
<gene>
    <name evidence="2" type="ORF">DRF58_08480</name>
</gene>
<keyword evidence="3" id="KW-1185">Reference proteome</keyword>
<dbReference type="AlphaFoldDB" id="A0A3D9CYR9"/>
<dbReference type="OrthoDB" id="982493at2"/>
<evidence type="ECO:0000313" key="2">
    <source>
        <dbReference type="EMBL" id="REC70788.1"/>
    </source>
</evidence>
<evidence type="ECO:0000256" key="1">
    <source>
        <dbReference type="SAM" id="Phobius"/>
    </source>
</evidence>
<dbReference type="InterPro" id="IPR026414">
    <property type="entry name" value="ExosoTase_F-assoc_memb"/>
</dbReference>
<organism evidence="2 3">
    <name type="scientific">Epilithonimonas hispanica</name>
    <dbReference type="NCBI Taxonomy" id="358687"/>
    <lineage>
        <taxon>Bacteria</taxon>
        <taxon>Pseudomonadati</taxon>
        <taxon>Bacteroidota</taxon>
        <taxon>Flavobacteriia</taxon>
        <taxon>Flavobacteriales</taxon>
        <taxon>Weeksellaceae</taxon>
        <taxon>Chryseobacterium group</taxon>
        <taxon>Epilithonimonas</taxon>
    </lineage>
</organism>
<proteinExistence type="predicted"/>
<dbReference type="Proteomes" id="UP000256326">
    <property type="component" value="Unassembled WGS sequence"/>
</dbReference>
<reference evidence="2 3" key="1">
    <citation type="journal article" date="2006" name="Int. J. Syst. Evol. Microbiol.">
        <title>Chryseobacterium hispanicum sp. nov., isolated from the drinking water distribution system of Sevilla, Spain.</title>
        <authorList>
            <person name="Gallego V."/>
            <person name="Garcia M.T."/>
            <person name="Ventosa A."/>
        </authorList>
    </citation>
    <scope>NUCLEOTIDE SEQUENCE [LARGE SCALE GENOMIC DNA]</scope>
    <source>
        <strain evidence="2 3">KCTC 22104</strain>
    </source>
</reference>
<dbReference type="RefSeq" id="WP_116034611.1">
    <property type="nucleotide sequence ID" value="NZ_JBHLVV010000023.1"/>
</dbReference>
<comment type="caution">
    <text evidence="2">The sequence shown here is derived from an EMBL/GenBank/DDBJ whole genome shotgun (WGS) entry which is preliminary data.</text>
</comment>
<evidence type="ECO:0000313" key="3">
    <source>
        <dbReference type="Proteomes" id="UP000256326"/>
    </source>
</evidence>
<name>A0A3D9CYR9_9FLAO</name>
<sequence>MLRCFCILLGVLGLVAIRGVEDYFFYDPFLVFFKTANHSATFPNFTWGKLVVSHLFRFGLNVFFSLVIFHFLFKDKEWTKQAFVLILLVFVIVFPIYLFCVYDKFQIGYMFSFYVRRFVIQPLTVVLLIPIFYYRKKVND</sequence>
<keyword evidence="1" id="KW-1133">Transmembrane helix</keyword>
<feature type="transmembrane region" description="Helical" evidence="1">
    <location>
        <begin position="82"/>
        <end position="102"/>
    </location>
</feature>
<dbReference type="EMBL" id="QNUG01000014">
    <property type="protein sequence ID" value="REC70788.1"/>
    <property type="molecule type" value="Genomic_DNA"/>
</dbReference>
<dbReference type="NCBIfam" id="TIGR04127">
    <property type="entry name" value="flavo_near_exo"/>
    <property type="match status" value="1"/>
</dbReference>
<feature type="transmembrane region" description="Helical" evidence="1">
    <location>
        <begin position="114"/>
        <end position="134"/>
    </location>
</feature>
<keyword evidence="1" id="KW-0472">Membrane</keyword>
<feature type="transmembrane region" description="Helical" evidence="1">
    <location>
        <begin position="55"/>
        <end position="73"/>
    </location>
</feature>
<protein>
    <submittedName>
        <fullName evidence="2">Exosortase F system-associated protein</fullName>
    </submittedName>
</protein>
<accession>A0A3D9CYR9</accession>